<dbReference type="OrthoDB" id="9805870at2"/>
<dbReference type="EMBL" id="LNYI01000013">
    <property type="protein sequence ID" value="KTD23523.1"/>
    <property type="molecule type" value="Genomic_DNA"/>
</dbReference>
<dbReference type="GO" id="GO:0004730">
    <property type="term" value="F:pseudouridylate synthase activity"/>
    <property type="evidence" value="ECO:0007669"/>
    <property type="project" value="UniProtKB-UniRule"/>
</dbReference>
<accession>A0A0W0VTR0</accession>
<protein>
    <recommendedName>
        <fullName evidence="6">Pseudouridine-5'-phosphate glycosidase</fullName>
        <shortName evidence="6">PsiMP glycosidase</shortName>
        <ecNumber evidence="6">4.2.1.70</ecNumber>
    </recommendedName>
</protein>
<keyword evidence="4 6" id="KW-0456">Lyase</keyword>
<dbReference type="GO" id="GO:0016798">
    <property type="term" value="F:hydrolase activity, acting on glycosyl bonds"/>
    <property type="evidence" value="ECO:0007669"/>
    <property type="project" value="UniProtKB-KW"/>
</dbReference>
<dbReference type="RefSeq" id="WP_028373964.1">
    <property type="nucleotide sequence ID" value="NZ_CAAAJD010000036.1"/>
</dbReference>
<comment type="subunit">
    <text evidence="6">Homotrimer.</text>
</comment>
<proteinExistence type="inferred from homology"/>
<dbReference type="STRING" id="45067.Llan_0781"/>
<dbReference type="Pfam" id="PF04227">
    <property type="entry name" value="Indigoidine_A"/>
    <property type="match status" value="1"/>
</dbReference>
<dbReference type="InterPro" id="IPR007342">
    <property type="entry name" value="PsuG"/>
</dbReference>
<dbReference type="GO" id="GO:0005737">
    <property type="term" value="C:cytoplasm"/>
    <property type="evidence" value="ECO:0007669"/>
    <property type="project" value="TreeGrafter"/>
</dbReference>
<dbReference type="HAMAP" id="MF_01876">
    <property type="entry name" value="PsiMP_glycosidase"/>
    <property type="match status" value="1"/>
</dbReference>
<dbReference type="InterPro" id="IPR022830">
    <property type="entry name" value="Indigdn_synthA-like"/>
</dbReference>
<evidence type="ECO:0000256" key="1">
    <source>
        <dbReference type="ARBA" id="ARBA00022723"/>
    </source>
</evidence>
<organism evidence="7 8">
    <name type="scientific">Legionella lansingensis</name>
    <dbReference type="NCBI Taxonomy" id="45067"/>
    <lineage>
        <taxon>Bacteria</taxon>
        <taxon>Pseudomonadati</taxon>
        <taxon>Pseudomonadota</taxon>
        <taxon>Gammaproteobacteria</taxon>
        <taxon>Legionellales</taxon>
        <taxon>Legionellaceae</taxon>
        <taxon>Legionella</taxon>
    </lineage>
</organism>
<evidence type="ECO:0000256" key="4">
    <source>
        <dbReference type="ARBA" id="ARBA00023239"/>
    </source>
</evidence>
<evidence type="ECO:0000256" key="6">
    <source>
        <dbReference type="HAMAP-Rule" id="MF_01876"/>
    </source>
</evidence>
<comment type="function">
    <text evidence="6">Catalyzes the reversible cleavage of pseudouridine 5'-phosphate (PsiMP) to ribose 5-phosphate and uracil. Functions biologically in the cleavage direction, as part of a pseudouridine degradation pathway.</text>
</comment>
<dbReference type="Proteomes" id="UP000054869">
    <property type="component" value="Unassembled WGS sequence"/>
</dbReference>
<reference evidence="7 8" key="1">
    <citation type="submission" date="2015-11" db="EMBL/GenBank/DDBJ databases">
        <title>Genomic analysis of 38 Legionella species identifies large and diverse effector repertoires.</title>
        <authorList>
            <person name="Burstein D."/>
            <person name="Amaro F."/>
            <person name="Zusman T."/>
            <person name="Lifshitz Z."/>
            <person name="Cohen O."/>
            <person name="Gilbert J.A."/>
            <person name="Pupko T."/>
            <person name="Shuman H.A."/>
            <person name="Segal G."/>
        </authorList>
    </citation>
    <scope>NUCLEOTIDE SEQUENCE [LARGE SCALE GENOMIC DNA]</scope>
    <source>
        <strain evidence="7 8">ATCC 49751</strain>
    </source>
</reference>
<keyword evidence="1 6" id="KW-0479">Metal-binding</keyword>
<comment type="similarity">
    <text evidence="6">Belongs to the pseudouridine-5'-phosphate glycosidase family.</text>
</comment>
<dbReference type="GO" id="GO:0046113">
    <property type="term" value="P:nucleobase catabolic process"/>
    <property type="evidence" value="ECO:0007669"/>
    <property type="project" value="UniProtKB-UniRule"/>
</dbReference>
<dbReference type="EC" id="4.2.1.70" evidence="6"/>
<dbReference type="PANTHER" id="PTHR42909">
    <property type="entry name" value="ZGC:136858"/>
    <property type="match status" value="1"/>
</dbReference>
<gene>
    <name evidence="6" type="primary">psuG</name>
    <name evidence="7" type="ORF">Llan_0781</name>
</gene>
<feature type="binding site" evidence="6">
    <location>
        <position position="107"/>
    </location>
    <ligand>
        <name>substrate</name>
    </ligand>
</feature>
<dbReference type="SUPFAM" id="SSF110581">
    <property type="entry name" value="Indigoidine synthase A-like"/>
    <property type="match status" value="1"/>
</dbReference>
<feature type="binding site" evidence="6">
    <location>
        <position position="139"/>
    </location>
    <ligand>
        <name>Mn(2+)</name>
        <dbReference type="ChEBI" id="CHEBI:29035"/>
    </ligand>
</feature>
<evidence type="ECO:0000256" key="2">
    <source>
        <dbReference type="ARBA" id="ARBA00022801"/>
    </source>
</evidence>
<feature type="binding site" evidence="6">
    <location>
        <position position="87"/>
    </location>
    <ligand>
        <name>substrate</name>
    </ligand>
</feature>
<sequence>MPSESLTFSEEVKTAICKHQPIVVLESTIISHGMPYPDNLITAQMVEQVIRDKGATPATVALHQGKIHIGINKAIMRHLANSEEVIKASRRDIAFVLSRKISASTTVAATMYCAHLAGLSIFATGGIGGVHHSVEENFDISADLIALASTPITVVCSGAKSILDLPKTLEVLETHGVPVIGYRTDEFPAFYSHSSGLPLLHRLDSAKDIANLMFYQQKLQLNNGIVIANPIPKEAEIPDEKIMPIIKQAQKEANHIQGKAITPFLLRRVAELTAGQSLQANIELIKNNASLGAEIAIAYQQQK</sequence>
<feature type="active site" description="Proton donor" evidence="6">
    <location>
        <position position="26"/>
    </location>
</feature>
<evidence type="ECO:0000313" key="8">
    <source>
        <dbReference type="Proteomes" id="UP000054869"/>
    </source>
</evidence>
<name>A0A0W0VTR0_9GAMM</name>
<evidence type="ECO:0000256" key="3">
    <source>
        <dbReference type="ARBA" id="ARBA00023211"/>
    </source>
</evidence>
<keyword evidence="8" id="KW-1185">Reference proteome</keyword>
<keyword evidence="2 6" id="KW-0378">Hydrolase</keyword>
<comment type="cofactor">
    <cofactor evidence="6">
        <name>Mn(2+)</name>
        <dbReference type="ChEBI" id="CHEBI:29035"/>
    </cofactor>
    <text evidence="6">Binds 1 Mn(2+) ion per subunit.</text>
</comment>
<feature type="binding site" evidence="6">
    <location>
        <begin position="141"/>
        <end position="143"/>
    </location>
    <ligand>
        <name>substrate</name>
    </ligand>
</feature>
<evidence type="ECO:0000313" key="7">
    <source>
        <dbReference type="EMBL" id="KTD23523.1"/>
    </source>
</evidence>
<keyword evidence="3 6" id="KW-0464">Manganese</keyword>
<dbReference type="PANTHER" id="PTHR42909:SF1">
    <property type="entry name" value="CARBOHYDRATE KINASE PFKB DOMAIN-CONTAINING PROTEIN"/>
    <property type="match status" value="1"/>
</dbReference>
<evidence type="ECO:0000256" key="5">
    <source>
        <dbReference type="ARBA" id="ARBA00023295"/>
    </source>
</evidence>
<dbReference type="GO" id="GO:0046872">
    <property type="term" value="F:metal ion binding"/>
    <property type="evidence" value="ECO:0007669"/>
    <property type="project" value="UniProtKB-KW"/>
</dbReference>
<dbReference type="PATRIC" id="fig|45067.4.peg.811"/>
<comment type="caution">
    <text evidence="7">The sequence shown here is derived from an EMBL/GenBank/DDBJ whole genome shotgun (WGS) entry which is preliminary data.</text>
</comment>
<dbReference type="eggNOG" id="COG2313">
    <property type="taxonomic scope" value="Bacteria"/>
</dbReference>
<dbReference type="Gene3D" id="3.40.1790.10">
    <property type="entry name" value="Indigoidine synthase domain"/>
    <property type="match status" value="1"/>
</dbReference>
<feature type="active site" description="Nucleophile" evidence="6">
    <location>
        <position position="160"/>
    </location>
</feature>
<comment type="catalytic activity">
    <reaction evidence="6">
        <text>D-ribose 5-phosphate + uracil = psi-UMP + H2O</text>
        <dbReference type="Rhea" id="RHEA:18337"/>
        <dbReference type="ChEBI" id="CHEBI:15377"/>
        <dbReference type="ChEBI" id="CHEBI:17568"/>
        <dbReference type="ChEBI" id="CHEBI:58380"/>
        <dbReference type="ChEBI" id="CHEBI:78346"/>
        <dbReference type="EC" id="4.2.1.70"/>
    </reaction>
</comment>
<keyword evidence="5 6" id="KW-0326">Glycosidase</keyword>
<dbReference type="AlphaFoldDB" id="A0A0W0VTR0"/>